<evidence type="ECO:0000313" key="4">
    <source>
        <dbReference type="Proteomes" id="UP000184396"/>
    </source>
</evidence>
<protein>
    <submittedName>
        <fullName evidence="3">Methyltransferase, FkbM family</fullName>
    </submittedName>
</protein>
<evidence type="ECO:0000256" key="1">
    <source>
        <dbReference type="SAM" id="Phobius"/>
    </source>
</evidence>
<feature type="transmembrane region" description="Helical" evidence="1">
    <location>
        <begin position="20"/>
        <end position="38"/>
    </location>
</feature>
<dbReference type="Proteomes" id="UP000184396">
    <property type="component" value="Unassembled WGS sequence"/>
</dbReference>
<dbReference type="NCBIfam" id="TIGR01444">
    <property type="entry name" value="fkbM_fam"/>
    <property type="match status" value="1"/>
</dbReference>
<feature type="domain" description="Methyltransferase FkbM" evidence="2">
    <location>
        <begin position="93"/>
        <end position="246"/>
    </location>
</feature>
<proteinExistence type="predicted"/>
<dbReference type="Pfam" id="PF05050">
    <property type="entry name" value="Methyltransf_21"/>
    <property type="match status" value="1"/>
</dbReference>
<dbReference type="EMBL" id="FQYK01000004">
    <property type="protein sequence ID" value="SHI83105.1"/>
    <property type="molecule type" value="Genomic_DNA"/>
</dbReference>
<dbReference type="InterPro" id="IPR006342">
    <property type="entry name" value="FkbM_mtfrase"/>
</dbReference>
<dbReference type="OrthoDB" id="9812600at2"/>
<keyword evidence="1" id="KW-1133">Transmembrane helix</keyword>
<dbReference type="SUPFAM" id="SSF53335">
    <property type="entry name" value="S-adenosyl-L-methionine-dependent methyltransferases"/>
    <property type="match status" value="1"/>
</dbReference>
<evidence type="ECO:0000313" key="3">
    <source>
        <dbReference type="EMBL" id="SHI83105.1"/>
    </source>
</evidence>
<dbReference type="Gene3D" id="3.40.50.150">
    <property type="entry name" value="Vaccinia Virus protein VP39"/>
    <property type="match status" value="1"/>
</dbReference>
<sequence>MKLKKTFIYKLINRIYQIKWVPKWIYLLGPIQFISLLFKNKFKKQHLIALNVKGYNNPIYLRANTSDFKIFKQIFLEEDHNIDIDFPVKSIIDAGSNCGYSVLYFAKKFENALIIAVEPDESNFNMIKKNTSAYNNVKGIHGGVWSKTSHLSIRNKKAGKWAFQVQEVSEDEGEFKGYSINDIMKLYQLESIDFLKIDIEGSEKIVFTENYSDWLSKTKYGIVELHEMYSKGVTEFIDTKLKEHNFSTVKQGENLIFHH</sequence>
<keyword evidence="4" id="KW-1185">Reference proteome</keyword>
<keyword evidence="3" id="KW-0489">Methyltransferase</keyword>
<evidence type="ECO:0000259" key="2">
    <source>
        <dbReference type="Pfam" id="PF05050"/>
    </source>
</evidence>
<organism evidence="3 4">
    <name type="scientific">Algibacter luteus</name>
    <dbReference type="NCBI Taxonomy" id="1178825"/>
    <lineage>
        <taxon>Bacteria</taxon>
        <taxon>Pseudomonadati</taxon>
        <taxon>Bacteroidota</taxon>
        <taxon>Flavobacteriia</taxon>
        <taxon>Flavobacteriales</taxon>
        <taxon>Flavobacteriaceae</taxon>
        <taxon>Algibacter</taxon>
    </lineage>
</organism>
<dbReference type="PANTHER" id="PTHR34203:SF15">
    <property type="entry name" value="SLL1173 PROTEIN"/>
    <property type="match status" value="1"/>
</dbReference>
<dbReference type="STRING" id="1178825.SAMN05216261_1906"/>
<dbReference type="RefSeq" id="WP_019386571.1">
    <property type="nucleotide sequence ID" value="NZ_ALIH01000002.1"/>
</dbReference>
<dbReference type="eggNOG" id="COG4123">
    <property type="taxonomic scope" value="Bacteria"/>
</dbReference>
<accession>A0A1M6ECA5</accession>
<dbReference type="InterPro" id="IPR052514">
    <property type="entry name" value="SAM-dependent_MTase"/>
</dbReference>
<keyword evidence="1" id="KW-0472">Membrane</keyword>
<dbReference type="AlphaFoldDB" id="A0A1M6ECA5"/>
<gene>
    <name evidence="3" type="ORF">SAMN05216261_1906</name>
</gene>
<keyword evidence="3" id="KW-0808">Transferase</keyword>
<reference evidence="3 4" key="1">
    <citation type="submission" date="2016-11" db="EMBL/GenBank/DDBJ databases">
        <authorList>
            <person name="Jaros S."/>
            <person name="Januszkiewicz K."/>
            <person name="Wedrychowicz H."/>
        </authorList>
    </citation>
    <scope>NUCLEOTIDE SEQUENCE [LARGE SCALE GENOMIC DNA]</scope>
    <source>
        <strain evidence="3 4">CGMCC 1.12213</strain>
    </source>
</reference>
<dbReference type="GO" id="GO:0032259">
    <property type="term" value="P:methylation"/>
    <property type="evidence" value="ECO:0007669"/>
    <property type="project" value="UniProtKB-KW"/>
</dbReference>
<dbReference type="GO" id="GO:0008168">
    <property type="term" value="F:methyltransferase activity"/>
    <property type="evidence" value="ECO:0007669"/>
    <property type="project" value="UniProtKB-KW"/>
</dbReference>
<dbReference type="InterPro" id="IPR029063">
    <property type="entry name" value="SAM-dependent_MTases_sf"/>
</dbReference>
<keyword evidence="1" id="KW-0812">Transmembrane</keyword>
<dbReference type="PANTHER" id="PTHR34203">
    <property type="entry name" value="METHYLTRANSFERASE, FKBM FAMILY PROTEIN"/>
    <property type="match status" value="1"/>
</dbReference>
<name>A0A1M6ECA5_9FLAO</name>